<accession>A0A2M7QDF4</accession>
<evidence type="ECO:0000313" key="4">
    <source>
        <dbReference type="Proteomes" id="UP000230108"/>
    </source>
</evidence>
<dbReference type="InterPro" id="IPR000994">
    <property type="entry name" value="Pept_M24"/>
</dbReference>
<name>A0A2M7QDF4_9BACT</name>
<reference evidence="4" key="1">
    <citation type="submission" date="2017-09" db="EMBL/GenBank/DDBJ databases">
        <title>Depth-based differentiation of microbial function through sediment-hosted aquifers and enrichment of novel symbionts in the deep terrestrial subsurface.</title>
        <authorList>
            <person name="Probst A.J."/>
            <person name="Ladd B."/>
            <person name="Jarett J.K."/>
            <person name="Geller-Mcgrath D.E."/>
            <person name="Sieber C.M.K."/>
            <person name="Emerson J.B."/>
            <person name="Anantharaman K."/>
            <person name="Thomas B.C."/>
            <person name="Malmstrom R."/>
            <person name="Stieglmeier M."/>
            <person name="Klingl A."/>
            <person name="Woyke T."/>
            <person name="Ryan C.M."/>
            <person name="Banfield J.F."/>
        </authorList>
    </citation>
    <scope>NUCLEOTIDE SEQUENCE [LARGE SCALE GENOMIC DNA]</scope>
</reference>
<dbReference type="InterPro" id="IPR000587">
    <property type="entry name" value="Creatinase_N"/>
</dbReference>
<protein>
    <recommendedName>
        <fullName evidence="5">Xaa-Pro dipeptidase</fullName>
    </recommendedName>
</protein>
<dbReference type="EMBL" id="PFLF01000087">
    <property type="protein sequence ID" value="PIY68792.1"/>
    <property type="molecule type" value="Genomic_DNA"/>
</dbReference>
<dbReference type="Pfam" id="PF00557">
    <property type="entry name" value="Peptidase_M24"/>
    <property type="match status" value="1"/>
</dbReference>
<feature type="non-terminal residue" evidence="3">
    <location>
        <position position="284"/>
    </location>
</feature>
<dbReference type="Pfam" id="PF01321">
    <property type="entry name" value="Creatinase_N"/>
    <property type="match status" value="1"/>
</dbReference>
<sequence length="284" mass="33239">MYHKRIQPLQNLLRKEAVDAFFITNFYNIFYLTGFRTLSPHEREAYLLVTRKNVYVFTDGRYIHQLEFQITNNKFTNQLQNSNIKIKQISAEMGLIKHLQEIVDEEQIKTLGFEGEDMRFSEYFLLRKAFQIKLIPFDRIVLIQRVVKTHDEIAKITKACEIGDQCLTDISKLIQGGVSEKEIAWKIEEWLRTKNYELSFDPIVAVDANAALAHYDTKSGKGRVKHDSVVLIDFGVKYQDYCSDITRMFFMKDVSDEIKKTYSVLKTAQQQTVQQLEIGKKLKD</sequence>
<dbReference type="PANTHER" id="PTHR46112:SF3">
    <property type="entry name" value="AMINOPEPTIDASE YPDF"/>
    <property type="match status" value="1"/>
</dbReference>
<comment type="caution">
    <text evidence="3">The sequence shown here is derived from an EMBL/GenBank/DDBJ whole genome shotgun (WGS) entry which is preliminary data.</text>
</comment>
<dbReference type="PANTHER" id="PTHR46112">
    <property type="entry name" value="AMINOPEPTIDASE"/>
    <property type="match status" value="1"/>
</dbReference>
<organism evidence="3 4">
    <name type="scientific">Candidatus Roizmanbacteria bacterium CG_4_10_14_0_8_um_filter_39_9</name>
    <dbReference type="NCBI Taxonomy" id="1974829"/>
    <lineage>
        <taxon>Bacteria</taxon>
        <taxon>Candidatus Roizmaniibacteriota</taxon>
    </lineage>
</organism>
<dbReference type="AlphaFoldDB" id="A0A2M7QDF4"/>
<evidence type="ECO:0000313" key="3">
    <source>
        <dbReference type="EMBL" id="PIY68792.1"/>
    </source>
</evidence>
<dbReference type="Gene3D" id="3.90.230.10">
    <property type="entry name" value="Creatinase/methionine aminopeptidase superfamily"/>
    <property type="match status" value="1"/>
</dbReference>
<dbReference type="Proteomes" id="UP000230108">
    <property type="component" value="Unassembled WGS sequence"/>
</dbReference>
<evidence type="ECO:0000259" key="2">
    <source>
        <dbReference type="Pfam" id="PF01321"/>
    </source>
</evidence>
<evidence type="ECO:0000259" key="1">
    <source>
        <dbReference type="Pfam" id="PF00557"/>
    </source>
</evidence>
<dbReference type="SUPFAM" id="SSF53092">
    <property type="entry name" value="Creatinase/prolidase N-terminal domain"/>
    <property type="match status" value="1"/>
</dbReference>
<feature type="domain" description="Peptidase M24" evidence="1">
    <location>
        <begin position="155"/>
        <end position="284"/>
    </location>
</feature>
<proteinExistence type="predicted"/>
<dbReference type="InterPro" id="IPR029149">
    <property type="entry name" value="Creatin/AminoP/Spt16_N"/>
</dbReference>
<gene>
    <name evidence="3" type="ORF">COY90_04030</name>
</gene>
<evidence type="ECO:0008006" key="5">
    <source>
        <dbReference type="Google" id="ProtNLM"/>
    </source>
</evidence>
<dbReference type="Gene3D" id="3.40.350.10">
    <property type="entry name" value="Creatinase/prolidase N-terminal domain"/>
    <property type="match status" value="1"/>
</dbReference>
<dbReference type="InterPro" id="IPR050659">
    <property type="entry name" value="Peptidase_M24B"/>
</dbReference>
<dbReference type="SUPFAM" id="SSF55920">
    <property type="entry name" value="Creatinase/aminopeptidase"/>
    <property type="match status" value="1"/>
</dbReference>
<feature type="domain" description="Creatinase N-terminal" evidence="2">
    <location>
        <begin position="5"/>
        <end position="147"/>
    </location>
</feature>
<dbReference type="InterPro" id="IPR036005">
    <property type="entry name" value="Creatinase/aminopeptidase-like"/>
</dbReference>